<keyword evidence="4" id="KW-0965">Cell junction</keyword>
<gene>
    <name evidence="9" type="ORF">AGOR_G00054040</name>
</gene>
<proteinExistence type="predicted"/>
<feature type="domain" description="SoHo" evidence="8">
    <location>
        <begin position="117"/>
        <end position="178"/>
    </location>
</feature>
<feature type="region of interest" description="Disordered" evidence="6">
    <location>
        <begin position="518"/>
        <end position="705"/>
    </location>
</feature>
<dbReference type="SMART" id="SM00459">
    <property type="entry name" value="Sorb"/>
    <property type="match status" value="1"/>
</dbReference>
<dbReference type="PROSITE" id="PS50831">
    <property type="entry name" value="SOHO"/>
    <property type="match status" value="1"/>
</dbReference>
<feature type="compositionally biased region" description="Low complexity" evidence="6">
    <location>
        <begin position="526"/>
        <end position="560"/>
    </location>
</feature>
<accession>A0A8T3DYC6</accession>
<feature type="compositionally biased region" description="Basic and acidic residues" evidence="6">
    <location>
        <begin position="217"/>
        <end position="235"/>
    </location>
</feature>
<comment type="caution">
    <text evidence="9">The sequence shown here is derived from an EMBL/GenBank/DDBJ whole genome shotgun (WGS) entry which is preliminary data.</text>
</comment>
<dbReference type="EMBL" id="JAERUA010000004">
    <property type="protein sequence ID" value="KAI1900844.1"/>
    <property type="molecule type" value="Genomic_DNA"/>
</dbReference>
<dbReference type="PANTHER" id="PTHR14167:SF54">
    <property type="entry name" value="VINEXIN"/>
    <property type="match status" value="1"/>
</dbReference>
<feature type="region of interest" description="Disordered" evidence="6">
    <location>
        <begin position="47"/>
        <end position="79"/>
    </location>
</feature>
<feature type="compositionally biased region" description="Polar residues" evidence="6">
    <location>
        <begin position="574"/>
        <end position="614"/>
    </location>
</feature>
<dbReference type="PRINTS" id="PR00499">
    <property type="entry name" value="P67PHOX"/>
</dbReference>
<keyword evidence="2 5" id="KW-0728">SH3 domain</keyword>
<dbReference type="InterPro" id="IPR035609">
    <property type="entry name" value="Vinexin_SH3_1"/>
</dbReference>
<dbReference type="FunFam" id="2.30.30.40:FF:000001">
    <property type="entry name" value="Sorbin and SH3 domain-containing protein 1 isoform 2"/>
    <property type="match status" value="1"/>
</dbReference>
<keyword evidence="10" id="KW-1185">Reference proteome</keyword>
<evidence type="ECO:0000259" key="8">
    <source>
        <dbReference type="PROSITE" id="PS50831"/>
    </source>
</evidence>
<protein>
    <recommendedName>
        <fullName evidence="11">Vinexin-like</fullName>
    </recommendedName>
</protein>
<feature type="compositionally biased region" description="Low complexity" evidence="6">
    <location>
        <begin position="337"/>
        <end position="359"/>
    </location>
</feature>
<evidence type="ECO:0008006" key="11">
    <source>
        <dbReference type="Google" id="ProtNLM"/>
    </source>
</evidence>
<dbReference type="OrthoDB" id="73680at2759"/>
<feature type="region of interest" description="Disordered" evidence="6">
    <location>
        <begin position="154"/>
        <end position="267"/>
    </location>
</feature>
<feature type="compositionally biased region" description="Basic and acidic residues" evidence="6">
    <location>
        <begin position="159"/>
        <end position="178"/>
    </location>
</feature>
<feature type="compositionally biased region" description="Polar residues" evidence="6">
    <location>
        <begin position="663"/>
        <end position="687"/>
    </location>
</feature>
<feature type="region of interest" description="Disordered" evidence="6">
    <location>
        <begin position="280"/>
        <end position="382"/>
    </location>
</feature>
<dbReference type="PRINTS" id="PR00452">
    <property type="entry name" value="SH3DOMAIN"/>
</dbReference>
<keyword evidence="3" id="KW-0677">Repeat</keyword>
<comment type="subcellular location">
    <subcellularLocation>
        <location evidence="1">Cell junction</location>
    </subcellularLocation>
</comment>
<dbReference type="PROSITE" id="PS50002">
    <property type="entry name" value="SH3"/>
    <property type="match status" value="3"/>
</dbReference>
<name>A0A8T3DYC6_9TELE</name>
<dbReference type="Pfam" id="PF14604">
    <property type="entry name" value="SH3_9"/>
    <property type="match status" value="2"/>
</dbReference>
<feature type="domain" description="SH3" evidence="7">
    <location>
        <begin position="455"/>
        <end position="516"/>
    </location>
</feature>
<dbReference type="CDD" id="cd11921">
    <property type="entry name" value="SH3_Vinexin_1"/>
    <property type="match status" value="1"/>
</dbReference>
<feature type="compositionally biased region" description="Low complexity" evidence="6">
    <location>
        <begin position="308"/>
        <end position="325"/>
    </location>
</feature>
<feature type="domain" description="SH3" evidence="7">
    <location>
        <begin position="381"/>
        <end position="440"/>
    </location>
</feature>
<reference evidence="9" key="1">
    <citation type="submission" date="2021-01" db="EMBL/GenBank/DDBJ databases">
        <authorList>
            <person name="Zahm M."/>
            <person name="Roques C."/>
            <person name="Cabau C."/>
            <person name="Klopp C."/>
            <person name="Donnadieu C."/>
            <person name="Jouanno E."/>
            <person name="Lampietro C."/>
            <person name="Louis A."/>
            <person name="Herpin A."/>
            <person name="Echchiki A."/>
            <person name="Berthelot C."/>
            <person name="Parey E."/>
            <person name="Roest-Crollius H."/>
            <person name="Braasch I."/>
            <person name="Postlethwait J."/>
            <person name="Bobe J."/>
            <person name="Montfort J."/>
            <person name="Bouchez O."/>
            <person name="Begum T."/>
            <person name="Mejri S."/>
            <person name="Adams A."/>
            <person name="Chen W.-J."/>
            <person name="Guiguen Y."/>
        </authorList>
    </citation>
    <scope>NUCLEOTIDE SEQUENCE</scope>
    <source>
        <tissue evidence="9">Blood</tissue>
    </source>
</reference>
<dbReference type="Pfam" id="PF02208">
    <property type="entry name" value="Sorb"/>
    <property type="match status" value="1"/>
</dbReference>
<dbReference type="Gene3D" id="2.30.30.40">
    <property type="entry name" value="SH3 Domains"/>
    <property type="match status" value="3"/>
</dbReference>
<sequence>MQPQRQVDILNQFNGSRIVFSDDGVHGDQYHAPPDLTREVVVISPGLPTPPLSPYRTSGLIPRRSSDEPKVSEINGSGSSTLSFGSYYGPSASNGTLVNGVQSRTSATLPRRFAPGEERLVKFSGIGPVDETGMPIASRSSVNKPKDWYRSMFRQIHKKPPEPDLGDTRPWLEDRSQEPLRGTPAVDTLDGGGHGSEKDLFTLTPYGSLPDWSELGDGDKQSDRGKRHPEPRSIFDFEPGQSTTSEDLTQGHRPPQQSPVKPRSPSIEASLVSELSRFEAELDSDIQGLERRLSQKRQRRARGEGARSSVPATTANATNVTEASSVTKLPVKKSWGVPPVSHPTVPTSSSVQRTSSSPTHGRGNFSSSPEAMDFPPKREERKMKAARAKFSFQAQSPKELTLQKGDVVYIHRQVDANWFEGEHHGRAGIFPTSYVEIIPATEKPTPIKSPTIQVLEYGEAVALFNFTADLPVELSFRKGERICVTRRVDDSWLEGRISGTTRSGIFPTSYVQVNKMPRTKSSDEFPSSPTSPSQPLSPGRPLHSPLPRSPLSPAAFSPSLQPSPPKQHSPSPTMGLSQTPSSSAPYGTAGLQSWSPQSPTLTALSKQPSNHWQGSSPNSTSPTPQTNHWSGSHPAAHNSFSRETKSAPAPSSQMTGAPHWVGTTPNITPKSGYSIQDGPTANSIQPNQHKKAPPTAQVPTNPGSTLVQRQPYKAVYNYKPQNGDELELREGDIVQVMEKCDDGWFVGTSERTHAFGTFPGNYVAPV</sequence>
<evidence type="ECO:0000256" key="5">
    <source>
        <dbReference type="PROSITE-ProRule" id="PRU00192"/>
    </source>
</evidence>
<dbReference type="SMART" id="SM00326">
    <property type="entry name" value="SH3"/>
    <property type="match status" value="3"/>
</dbReference>
<dbReference type="PANTHER" id="PTHR14167">
    <property type="entry name" value="SH3 DOMAIN-CONTAINING"/>
    <property type="match status" value="1"/>
</dbReference>
<dbReference type="GO" id="GO:0070161">
    <property type="term" value="C:anchoring junction"/>
    <property type="evidence" value="ECO:0007669"/>
    <property type="project" value="UniProtKB-SubCell"/>
</dbReference>
<organism evidence="9 10">
    <name type="scientific">Albula goreensis</name>
    <dbReference type="NCBI Taxonomy" id="1534307"/>
    <lineage>
        <taxon>Eukaryota</taxon>
        <taxon>Metazoa</taxon>
        <taxon>Chordata</taxon>
        <taxon>Craniata</taxon>
        <taxon>Vertebrata</taxon>
        <taxon>Euteleostomi</taxon>
        <taxon>Actinopterygii</taxon>
        <taxon>Neopterygii</taxon>
        <taxon>Teleostei</taxon>
        <taxon>Albuliformes</taxon>
        <taxon>Albulidae</taxon>
        <taxon>Albula</taxon>
    </lineage>
</organism>
<dbReference type="InterPro" id="IPR050384">
    <property type="entry name" value="Endophilin_SH3RF"/>
</dbReference>
<dbReference type="InterPro" id="IPR001452">
    <property type="entry name" value="SH3_domain"/>
</dbReference>
<evidence type="ECO:0000313" key="10">
    <source>
        <dbReference type="Proteomes" id="UP000829720"/>
    </source>
</evidence>
<dbReference type="Proteomes" id="UP000829720">
    <property type="component" value="Unassembled WGS sequence"/>
</dbReference>
<dbReference type="InterPro" id="IPR003127">
    <property type="entry name" value="SoHo_dom"/>
</dbReference>
<dbReference type="InterPro" id="IPR036028">
    <property type="entry name" value="SH3-like_dom_sf"/>
</dbReference>
<feature type="domain" description="SH3" evidence="7">
    <location>
        <begin position="707"/>
        <end position="766"/>
    </location>
</feature>
<dbReference type="SUPFAM" id="SSF50044">
    <property type="entry name" value="SH3-domain"/>
    <property type="match status" value="3"/>
</dbReference>
<evidence type="ECO:0000256" key="1">
    <source>
        <dbReference type="ARBA" id="ARBA00004282"/>
    </source>
</evidence>
<evidence type="ECO:0000313" key="9">
    <source>
        <dbReference type="EMBL" id="KAI1900844.1"/>
    </source>
</evidence>
<evidence type="ECO:0000256" key="3">
    <source>
        <dbReference type="ARBA" id="ARBA00022737"/>
    </source>
</evidence>
<evidence type="ECO:0000256" key="2">
    <source>
        <dbReference type="ARBA" id="ARBA00022443"/>
    </source>
</evidence>
<dbReference type="AlphaFoldDB" id="A0A8T3DYC6"/>
<evidence type="ECO:0000259" key="7">
    <source>
        <dbReference type="PROSITE" id="PS50002"/>
    </source>
</evidence>
<feature type="compositionally biased region" description="Low complexity" evidence="6">
    <location>
        <begin position="615"/>
        <end position="627"/>
    </location>
</feature>
<dbReference type="Pfam" id="PF00018">
    <property type="entry name" value="SH3_1"/>
    <property type="match status" value="1"/>
</dbReference>
<evidence type="ECO:0000256" key="6">
    <source>
        <dbReference type="SAM" id="MobiDB-lite"/>
    </source>
</evidence>
<evidence type="ECO:0000256" key="4">
    <source>
        <dbReference type="ARBA" id="ARBA00022949"/>
    </source>
</evidence>